<name>A0A4R0Q5L9_9SPHI</name>
<dbReference type="RefSeq" id="WP_131528555.1">
    <property type="nucleotide sequence ID" value="NZ_SJSO01000004.1"/>
</dbReference>
<dbReference type="EMBL" id="SJSO01000004">
    <property type="protein sequence ID" value="TCD28379.1"/>
    <property type="molecule type" value="Genomic_DNA"/>
</dbReference>
<sequence length="114" mass="13140">MWTPISLTELEGWISRGESKLDGEPLNFWKLIKIPPQKWQEKEYGNEGGGFWVVAVFGNTVIFYNDIEDGFNISPYAVYGQISEYACEQDELDWIVLLLYRQIKGEKAVNTVTN</sequence>
<comment type="caution">
    <text evidence="1">The sequence shown here is derived from an EMBL/GenBank/DDBJ whole genome shotgun (WGS) entry which is preliminary data.</text>
</comment>
<dbReference type="AlphaFoldDB" id="A0A4R0Q5L9"/>
<organism evidence="1 2">
    <name type="scientific">Pedobacter psychrodurus</name>
    <dbReference type="NCBI Taxonomy" id="2530456"/>
    <lineage>
        <taxon>Bacteria</taxon>
        <taxon>Pseudomonadati</taxon>
        <taxon>Bacteroidota</taxon>
        <taxon>Sphingobacteriia</taxon>
        <taxon>Sphingobacteriales</taxon>
        <taxon>Sphingobacteriaceae</taxon>
        <taxon>Pedobacter</taxon>
    </lineage>
</organism>
<protein>
    <submittedName>
        <fullName evidence="1">Uncharacterized protein</fullName>
    </submittedName>
</protein>
<keyword evidence="2" id="KW-1185">Reference proteome</keyword>
<dbReference type="OrthoDB" id="8617543at2"/>
<accession>A0A4R0Q5L9</accession>
<gene>
    <name evidence="1" type="ORF">EZ456_06780</name>
</gene>
<dbReference type="Proteomes" id="UP000293925">
    <property type="component" value="Unassembled WGS sequence"/>
</dbReference>
<proteinExistence type="predicted"/>
<evidence type="ECO:0000313" key="2">
    <source>
        <dbReference type="Proteomes" id="UP000293925"/>
    </source>
</evidence>
<evidence type="ECO:0000313" key="1">
    <source>
        <dbReference type="EMBL" id="TCD28379.1"/>
    </source>
</evidence>
<reference evidence="1 2" key="1">
    <citation type="submission" date="2019-02" db="EMBL/GenBank/DDBJ databases">
        <title>Pedobacter sp. RP-3-21 sp. nov., isolated from Arctic soil.</title>
        <authorList>
            <person name="Dahal R.H."/>
        </authorList>
    </citation>
    <scope>NUCLEOTIDE SEQUENCE [LARGE SCALE GENOMIC DNA]</scope>
    <source>
        <strain evidence="1 2">RP-3-21</strain>
    </source>
</reference>